<evidence type="ECO:0000256" key="1">
    <source>
        <dbReference type="SAM" id="Phobius"/>
    </source>
</evidence>
<keyword evidence="1" id="KW-0472">Membrane</keyword>
<evidence type="ECO:0000313" key="3">
    <source>
        <dbReference type="Proteomes" id="UP001179647"/>
    </source>
</evidence>
<dbReference type="Proteomes" id="UP001179647">
    <property type="component" value="Chromosome"/>
</dbReference>
<keyword evidence="1" id="KW-0812">Transmembrane</keyword>
<dbReference type="KEGG" id="vie:OL234_03375"/>
<name>A0AAF0I839_9ENTE</name>
<protein>
    <submittedName>
        <fullName evidence="2">Uncharacterized protein</fullName>
    </submittedName>
</protein>
<accession>A0AAF0I839</accession>
<dbReference type="EMBL" id="CP110232">
    <property type="protein sequence ID" value="WEG73965.1"/>
    <property type="molecule type" value="Genomic_DNA"/>
</dbReference>
<gene>
    <name evidence="2" type="ORF">OL234_03375</name>
</gene>
<sequence length="138" mass="15694">MIGNSIWLPYILACVYLLFICVTTFGTKMFKPFIIYGIVMQSLFLAYWLFTRSKLQGVSGGENMPLYMQLLSVVEYSYFLLVAPIFGAISVRTLTFFKKNTIDNITRAVASSFFIILFASVAYLLGYAFIIIYYGFAP</sequence>
<evidence type="ECO:0000313" key="2">
    <source>
        <dbReference type="EMBL" id="WEG73965.1"/>
    </source>
</evidence>
<reference evidence="2" key="1">
    <citation type="submission" date="2022-10" db="EMBL/GenBank/DDBJ databases">
        <title>Vagococcus sp. isolated from poultry meat.</title>
        <authorList>
            <person name="Johansson P."/>
            <person name="Bjorkroth J."/>
        </authorList>
    </citation>
    <scope>NUCLEOTIDE SEQUENCE</scope>
    <source>
        <strain evidence="2">STAA11</strain>
    </source>
</reference>
<feature type="transmembrane region" description="Helical" evidence="1">
    <location>
        <begin position="76"/>
        <end position="97"/>
    </location>
</feature>
<feature type="transmembrane region" description="Helical" evidence="1">
    <location>
        <begin position="33"/>
        <end position="50"/>
    </location>
</feature>
<feature type="transmembrane region" description="Helical" evidence="1">
    <location>
        <begin position="6"/>
        <end position="26"/>
    </location>
</feature>
<keyword evidence="1" id="KW-1133">Transmembrane helix</keyword>
<organism evidence="2 3">
    <name type="scientific">Vagococcus intermedius</name>
    <dbReference type="NCBI Taxonomy" id="2991418"/>
    <lineage>
        <taxon>Bacteria</taxon>
        <taxon>Bacillati</taxon>
        <taxon>Bacillota</taxon>
        <taxon>Bacilli</taxon>
        <taxon>Lactobacillales</taxon>
        <taxon>Enterococcaceae</taxon>
        <taxon>Vagococcus</taxon>
    </lineage>
</organism>
<dbReference type="RefSeq" id="WP_275469764.1">
    <property type="nucleotide sequence ID" value="NZ_CP110232.1"/>
</dbReference>
<keyword evidence="3" id="KW-1185">Reference proteome</keyword>
<proteinExistence type="predicted"/>
<dbReference type="AlphaFoldDB" id="A0AAF0I839"/>
<feature type="transmembrane region" description="Helical" evidence="1">
    <location>
        <begin position="109"/>
        <end position="136"/>
    </location>
</feature>